<comment type="similarity">
    <text evidence="5">Belongs to the bacteriophage holin family. Cp-1 holin subfamily.</text>
</comment>
<feature type="transmembrane region" description="Helical" evidence="6">
    <location>
        <begin position="6"/>
        <end position="25"/>
    </location>
</feature>
<organism evidence="7 8">
    <name type="scientific">Marinilactibacillus psychrotolerans</name>
    <dbReference type="NCBI Taxonomy" id="191770"/>
    <lineage>
        <taxon>Bacteria</taxon>
        <taxon>Bacillati</taxon>
        <taxon>Bacillota</taxon>
        <taxon>Bacilli</taxon>
        <taxon>Lactobacillales</taxon>
        <taxon>Carnobacteriaceae</taxon>
        <taxon>Marinilactibacillus</taxon>
    </lineage>
</organism>
<sequence>LDAWIYLLSIVVIVDIVTAIAKHLLSPEAEDLDSSMGFKELIKHILLISLVLTFNYKRRTHSEE</sequence>
<feature type="non-terminal residue" evidence="7">
    <location>
        <position position="1"/>
    </location>
</feature>
<gene>
    <name evidence="7" type="ORF">FEZ48_06960</name>
</gene>
<protein>
    <recommendedName>
        <fullName evidence="9">Holin</fullName>
    </recommendedName>
</protein>
<keyword evidence="4 6" id="KW-0472">Membrane</keyword>
<evidence type="ECO:0000256" key="5">
    <source>
        <dbReference type="ARBA" id="ARBA00023600"/>
    </source>
</evidence>
<keyword evidence="2 6" id="KW-0812">Transmembrane</keyword>
<name>A0A5R9C3A3_9LACT</name>
<evidence type="ECO:0000256" key="2">
    <source>
        <dbReference type="ARBA" id="ARBA00022692"/>
    </source>
</evidence>
<evidence type="ECO:0000256" key="1">
    <source>
        <dbReference type="ARBA" id="ARBA00004141"/>
    </source>
</evidence>
<evidence type="ECO:0000256" key="4">
    <source>
        <dbReference type="ARBA" id="ARBA00023136"/>
    </source>
</evidence>
<dbReference type="RefSeq" id="WP_138471858.1">
    <property type="nucleotide sequence ID" value="NZ_VBTE01000018.1"/>
</dbReference>
<reference evidence="7 8" key="1">
    <citation type="submission" date="2019-05" db="EMBL/GenBank/DDBJ databases">
        <title>The metagenome of a microbial culture collection derived from dairy environment covers the genomic content of the human microbiome.</title>
        <authorList>
            <person name="Roder T."/>
            <person name="Wuthrich D."/>
            <person name="Sattari Z."/>
            <person name="Von Ah U."/>
            <person name="Bar C."/>
            <person name="Ronchi F."/>
            <person name="Macpherson A.J."/>
            <person name="Ganal-Vonarburg S.C."/>
            <person name="Bruggmann R."/>
            <person name="Vergeres G."/>
        </authorList>
    </citation>
    <scope>NUCLEOTIDE SEQUENCE [LARGE SCALE GENOMIC DNA]</scope>
    <source>
        <strain evidence="7 8">FAM 24235</strain>
    </source>
</reference>
<dbReference type="InterPro" id="IPR006480">
    <property type="entry name" value="Phage_holin_4_1"/>
</dbReference>
<dbReference type="Pfam" id="PF05105">
    <property type="entry name" value="Phage_holin_4_1"/>
    <property type="match status" value="1"/>
</dbReference>
<comment type="caution">
    <text evidence="7">The sequence shown here is derived from an EMBL/GenBank/DDBJ whole genome shotgun (WGS) entry which is preliminary data.</text>
</comment>
<dbReference type="GO" id="GO:0016020">
    <property type="term" value="C:membrane"/>
    <property type="evidence" value="ECO:0007669"/>
    <property type="project" value="UniProtKB-SubCell"/>
</dbReference>
<proteinExistence type="inferred from homology"/>
<keyword evidence="3 6" id="KW-1133">Transmembrane helix</keyword>
<dbReference type="AlphaFoldDB" id="A0A5R9C3A3"/>
<accession>A0A5R9C3A3</accession>
<evidence type="ECO:0000256" key="6">
    <source>
        <dbReference type="SAM" id="Phobius"/>
    </source>
</evidence>
<evidence type="ECO:0000313" key="8">
    <source>
        <dbReference type="Proteomes" id="UP000307201"/>
    </source>
</evidence>
<dbReference type="Proteomes" id="UP000307201">
    <property type="component" value="Unassembled WGS sequence"/>
</dbReference>
<evidence type="ECO:0000313" key="7">
    <source>
        <dbReference type="EMBL" id="TLQ07269.1"/>
    </source>
</evidence>
<comment type="subcellular location">
    <subcellularLocation>
        <location evidence="1">Membrane</location>
        <topology evidence="1">Multi-pass membrane protein</topology>
    </subcellularLocation>
</comment>
<dbReference type="EMBL" id="VBTE01000018">
    <property type="protein sequence ID" value="TLQ07269.1"/>
    <property type="molecule type" value="Genomic_DNA"/>
</dbReference>
<evidence type="ECO:0008006" key="9">
    <source>
        <dbReference type="Google" id="ProtNLM"/>
    </source>
</evidence>
<evidence type="ECO:0000256" key="3">
    <source>
        <dbReference type="ARBA" id="ARBA00022989"/>
    </source>
</evidence>